<proteinExistence type="predicted"/>
<evidence type="ECO:0000256" key="5">
    <source>
        <dbReference type="ARBA" id="ARBA00022840"/>
    </source>
</evidence>
<dbReference type="PANTHER" id="PTHR45630">
    <property type="entry name" value="CATION-TRANSPORTING ATPASE-RELATED"/>
    <property type="match status" value="1"/>
</dbReference>
<dbReference type="InterPro" id="IPR006544">
    <property type="entry name" value="P-type_TPase_V"/>
</dbReference>
<evidence type="ECO:0000256" key="8">
    <source>
        <dbReference type="ARBA" id="ARBA00022989"/>
    </source>
</evidence>
<evidence type="ECO:0000313" key="12">
    <source>
        <dbReference type="Proteomes" id="UP000485058"/>
    </source>
</evidence>
<protein>
    <submittedName>
        <fullName evidence="11">Cation-transporting ATPase</fullName>
    </submittedName>
</protein>
<feature type="non-terminal residue" evidence="11">
    <location>
        <position position="121"/>
    </location>
</feature>
<dbReference type="InterPro" id="IPR023298">
    <property type="entry name" value="ATPase_P-typ_TM_dom_sf"/>
</dbReference>
<sequence>MFSSERITANSWEAGLFILFLLIFALAASWHVFSNGMLDPDRDRFKLVLNCIMIITSVIPPELPMELSMAVNASLVALAKKHVFCTEPFRIPFAGKVEVCCFDKTGTLTSDHLLLEEVVVG</sequence>
<dbReference type="Gene3D" id="1.20.1110.10">
    <property type="entry name" value="Calcium-transporting ATPase, transmembrane domain"/>
    <property type="match status" value="1"/>
</dbReference>
<dbReference type="GO" id="GO:0015662">
    <property type="term" value="F:P-type ion transporter activity"/>
    <property type="evidence" value="ECO:0007669"/>
    <property type="project" value="TreeGrafter"/>
</dbReference>
<dbReference type="NCBIfam" id="TIGR01494">
    <property type="entry name" value="ATPase_P-type"/>
    <property type="match status" value="1"/>
</dbReference>
<keyword evidence="4" id="KW-0547">Nucleotide-binding</keyword>
<name>A0A699ZW12_HAELA</name>
<gene>
    <name evidence="11" type="ORF">HaLaN_17197</name>
</gene>
<keyword evidence="9 10" id="KW-0472">Membrane</keyword>
<keyword evidence="3" id="KW-0479">Metal-binding</keyword>
<keyword evidence="12" id="KW-1185">Reference proteome</keyword>
<dbReference type="PANTHER" id="PTHR45630:SF7">
    <property type="entry name" value="ENDOPLASMIC RETICULUM TRANSMEMBRANE HELIX TRANSLOCASE"/>
    <property type="match status" value="1"/>
</dbReference>
<dbReference type="InterPro" id="IPR023214">
    <property type="entry name" value="HAD_sf"/>
</dbReference>
<comment type="subcellular location">
    <subcellularLocation>
        <location evidence="1">Membrane</location>
        <topology evidence="1">Multi-pass membrane protein</topology>
    </subcellularLocation>
</comment>
<dbReference type="Proteomes" id="UP000485058">
    <property type="component" value="Unassembled WGS sequence"/>
</dbReference>
<dbReference type="GO" id="GO:0006874">
    <property type="term" value="P:intracellular calcium ion homeostasis"/>
    <property type="evidence" value="ECO:0007669"/>
    <property type="project" value="TreeGrafter"/>
</dbReference>
<keyword evidence="6" id="KW-0460">Magnesium</keyword>
<evidence type="ECO:0000313" key="11">
    <source>
        <dbReference type="EMBL" id="GFH20122.1"/>
    </source>
</evidence>
<evidence type="ECO:0000256" key="10">
    <source>
        <dbReference type="SAM" id="Phobius"/>
    </source>
</evidence>
<dbReference type="GO" id="GO:0016887">
    <property type="term" value="F:ATP hydrolysis activity"/>
    <property type="evidence" value="ECO:0007669"/>
    <property type="project" value="InterPro"/>
</dbReference>
<keyword evidence="5" id="KW-0067">ATP-binding</keyword>
<dbReference type="GO" id="GO:0046872">
    <property type="term" value="F:metal ion binding"/>
    <property type="evidence" value="ECO:0007669"/>
    <property type="project" value="UniProtKB-KW"/>
</dbReference>
<keyword evidence="2 10" id="KW-0812">Transmembrane</keyword>
<reference evidence="11 12" key="1">
    <citation type="submission" date="2020-02" db="EMBL/GenBank/DDBJ databases">
        <title>Draft genome sequence of Haematococcus lacustris strain NIES-144.</title>
        <authorList>
            <person name="Morimoto D."/>
            <person name="Nakagawa S."/>
            <person name="Yoshida T."/>
            <person name="Sawayama S."/>
        </authorList>
    </citation>
    <scope>NUCLEOTIDE SEQUENCE [LARGE SCALE GENOMIC DNA]</scope>
    <source>
        <strain evidence="11 12">NIES-144</strain>
    </source>
</reference>
<dbReference type="InterPro" id="IPR001757">
    <property type="entry name" value="P_typ_ATPase"/>
</dbReference>
<evidence type="ECO:0000256" key="7">
    <source>
        <dbReference type="ARBA" id="ARBA00022967"/>
    </source>
</evidence>
<dbReference type="PROSITE" id="PS00154">
    <property type="entry name" value="ATPASE_E1_E2"/>
    <property type="match status" value="1"/>
</dbReference>
<accession>A0A699ZW12</accession>
<evidence type="ECO:0000256" key="2">
    <source>
        <dbReference type="ARBA" id="ARBA00022692"/>
    </source>
</evidence>
<dbReference type="GO" id="GO:0005524">
    <property type="term" value="F:ATP binding"/>
    <property type="evidence" value="ECO:0007669"/>
    <property type="project" value="UniProtKB-KW"/>
</dbReference>
<dbReference type="GO" id="GO:0019829">
    <property type="term" value="F:ATPase-coupled monoatomic cation transmembrane transporter activity"/>
    <property type="evidence" value="ECO:0007669"/>
    <property type="project" value="TreeGrafter"/>
</dbReference>
<evidence type="ECO:0000256" key="3">
    <source>
        <dbReference type="ARBA" id="ARBA00022723"/>
    </source>
</evidence>
<keyword evidence="7" id="KW-1278">Translocase</keyword>
<keyword evidence="8 10" id="KW-1133">Transmembrane helix</keyword>
<dbReference type="SUPFAM" id="SSF81665">
    <property type="entry name" value="Calcium ATPase, transmembrane domain M"/>
    <property type="match status" value="1"/>
</dbReference>
<dbReference type="AlphaFoldDB" id="A0A699ZW12"/>
<dbReference type="EMBL" id="BLLF01001579">
    <property type="protein sequence ID" value="GFH20122.1"/>
    <property type="molecule type" value="Genomic_DNA"/>
</dbReference>
<organism evidence="11 12">
    <name type="scientific">Haematococcus lacustris</name>
    <name type="common">Green alga</name>
    <name type="synonym">Haematococcus pluvialis</name>
    <dbReference type="NCBI Taxonomy" id="44745"/>
    <lineage>
        <taxon>Eukaryota</taxon>
        <taxon>Viridiplantae</taxon>
        <taxon>Chlorophyta</taxon>
        <taxon>core chlorophytes</taxon>
        <taxon>Chlorophyceae</taxon>
        <taxon>CS clade</taxon>
        <taxon>Chlamydomonadales</taxon>
        <taxon>Haematococcaceae</taxon>
        <taxon>Haematococcus</taxon>
    </lineage>
</organism>
<evidence type="ECO:0000256" key="9">
    <source>
        <dbReference type="ARBA" id="ARBA00023136"/>
    </source>
</evidence>
<evidence type="ECO:0000256" key="1">
    <source>
        <dbReference type="ARBA" id="ARBA00004141"/>
    </source>
</evidence>
<evidence type="ECO:0000256" key="6">
    <source>
        <dbReference type="ARBA" id="ARBA00022842"/>
    </source>
</evidence>
<comment type="caution">
    <text evidence="11">The sequence shown here is derived from an EMBL/GenBank/DDBJ whole genome shotgun (WGS) entry which is preliminary data.</text>
</comment>
<evidence type="ECO:0000256" key="4">
    <source>
        <dbReference type="ARBA" id="ARBA00022741"/>
    </source>
</evidence>
<dbReference type="InterPro" id="IPR018303">
    <property type="entry name" value="ATPase_P-typ_P_site"/>
</dbReference>
<dbReference type="GO" id="GO:0005789">
    <property type="term" value="C:endoplasmic reticulum membrane"/>
    <property type="evidence" value="ECO:0007669"/>
    <property type="project" value="TreeGrafter"/>
</dbReference>
<dbReference type="Gene3D" id="3.40.50.1000">
    <property type="entry name" value="HAD superfamily/HAD-like"/>
    <property type="match status" value="1"/>
</dbReference>
<feature type="transmembrane region" description="Helical" evidence="10">
    <location>
        <begin position="12"/>
        <end position="33"/>
    </location>
</feature>